<protein>
    <submittedName>
        <fullName evidence="1">Uncharacterized protein</fullName>
    </submittedName>
</protein>
<dbReference type="AlphaFoldDB" id="A0A645DN65"/>
<organism evidence="1">
    <name type="scientific">bioreactor metagenome</name>
    <dbReference type="NCBI Taxonomy" id="1076179"/>
    <lineage>
        <taxon>unclassified sequences</taxon>
        <taxon>metagenomes</taxon>
        <taxon>ecological metagenomes</taxon>
    </lineage>
</organism>
<dbReference type="EMBL" id="VSSQ01037326">
    <property type="protein sequence ID" value="MPM89982.1"/>
    <property type="molecule type" value="Genomic_DNA"/>
</dbReference>
<name>A0A645DN65_9ZZZZ</name>
<comment type="caution">
    <text evidence="1">The sequence shown here is derived from an EMBL/GenBank/DDBJ whole genome shotgun (WGS) entry which is preliminary data.</text>
</comment>
<sequence>MEGHVAQQLPVEPVAQLTGGDELAFAPRKGAVVDRKEHFDRGFRNFDKG</sequence>
<accession>A0A645DN65</accession>
<gene>
    <name evidence="1" type="ORF">SDC9_137098</name>
</gene>
<proteinExistence type="predicted"/>
<reference evidence="1" key="1">
    <citation type="submission" date="2019-08" db="EMBL/GenBank/DDBJ databases">
        <authorList>
            <person name="Kucharzyk K."/>
            <person name="Murdoch R.W."/>
            <person name="Higgins S."/>
            <person name="Loffler F."/>
        </authorList>
    </citation>
    <scope>NUCLEOTIDE SEQUENCE</scope>
</reference>
<evidence type="ECO:0000313" key="1">
    <source>
        <dbReference type="EMBL" id="MPM89982.1"/>
    </source>
</evidence>